<keyword evidence="1" id="KW-1133">Transmembrane helix</keyword>
<keyword evidence="1" id="KW-0472">Membrane</keyword>
<sequence>MSKIDKEKQIPNTFYKKLDDPQDTSILERLESYSAIKTLIEHEESRRILAKLARNINLIISEYPENHVKRCRDINYWFHEKIKTCNTKCDADLSSDSTTVFNDIKWEKENGERVCERKENPYSSENAKLMKDLDDYCEIRDNNGCNALKNKNECLNFNKYIRERKEYFSSQKRVTCKTSDCNKNDYTIDASCTLNDMDLTFPEINCEALYKKEELLKPVPASKERSPLEIGFFIIVSFILFYLFILFLEKFTPVGSIIHRFRRRKYDLKKNIERVNDDDRYSLYHSDTVPSDTENKHYYIEYARPHN</sequence>
<organism evidence="2 3">
    <name type="scientific">Plasmodium vivax</name>
    <name type="common">malaria parasite P. vivax</name>
    <dbReference type="NCBI Taxonomy" id="5855"/>
    <lineage>
        <taxon>Eukaryota</taxon>
        <taxon>Sar</taxon>
        <taxon>Alveolata</taxon>
        <taxon>Apicomplexa</taxon>
        <taxon>Aconoidasida</taxon>
        <taxon>Haemosporida</taxon>
        <taxon>Plasmodiidae</taxon>
        <taxon>Plasmodium</taxon>
        <taxon>Plasmodium (Plasmodium)</taxon>
    </lineage>
</organism>
<accession>A0A1G4ECV5</accession>
<keyword evidence="1" id="KW-0812">Transmembrane</keyword>
<protein>
    <submittedName>
        <fullName evidence="2">VIR protein</fullName>
    </submittedName>
</protein>
<dbReference type="VEuPathDB" id="PlasmoDB:PVP01_0008330"/>
<proteinExistence type="predicted"/>
<evidence type="ECO:0000313" key="3">
    <source>
        <dbReference type="Proteomes" id="UP000196402"/>
    </source>
</evidence>
<gene>
    <name evidence="2" type="ORF">PVT01_000009700</name>
</gene>
<reference evidence="2 3" key="1">
    <citation type="submission" date="2016-07" db="EMBL/GenBank/DDBJ databases">
        <authorList>
            <consortium name="Pathogen Informatics"/>
        </authorList>
    </citation>
    <scope>NUCLEOTIDE SEQUENCE [LARGE SCALE GENOMIC DNA]</scope>
</reference>
<dbReference type="VEuPathDB" id="PlasmoDB:PVW1_130005500"/>
<feature type="transmembrane region" description="Helical" evidence="1">
    <location>
        <begin position="230"/>
        <end position="248"/>
    </location>
</feature>
<dbReference type="Proteomes" id="UP000196402">
    <property type="component" value="Unassembled WGS sequence"/>
</dbReference>
<dbReference type="AlphaFoldDB" id="A0A1G4ECV5"/>
<dbReference type="EMBL" id="FLYH01000022">
    <property type="protein sequence ID" value="SCA83404.1"/>
    <property type="molecule type" value="Genomic_DNA"/>
</dbReference>
<dbReference type="Pfam" id="PF05795">
    <property type="entry name" value="Plasmodium_Vir"/>
    <property type="match status" value="1"/>
</dbReference>
<name>A0A1G4ECV5_PLAVI</name>
<evidence type="ECO:0000256" key="1">
    <source>
        <dbReference type="SAM" id="Phobius"/>
    </source>
</evidence>
<evidence type="ECO:0000313" key="2">
    <source>
        <dbReference type="EMBL" id="SCA83404.1"/>
    </source>
</evidence>
<dbReference type="VEuPathDB" id="PlasmoDB:PVPAM_130011100"/>
<dbReference type="InterPro" id="IPR008780">
    <property type="entry name" value="Plasmodium_Vir"/>
</dbReference>